<evidence type="ECO:0000313" key="2">
    <source>
        <dbReference type="Proteomes" id="UP000824243"/>
    </source>
</evidence>
<dbReference type="EMBL" id="DXFA01000086">
    <property type="protein sequence ID" value="HIX48300.1"/>
    <property type="molecule type" value="Genomic_DNA"/>
</dbReference>
<evidence type="ECO:0008006" key="3">
    <source>
        <dbReference type="Google" id="ProtNLM"/>
    </source>
</evidence>
<dbReference type="Proteomes" id="UP000824243">
    <property type="component" value="Unassembled WGS sequence"/>
</dbReference>
<dbReference type="AlphaFoldDB" id="A0A9D1VX79"/>
<accession>A0A9D1VX79</accession>
<sequence length="180" mass="20655">MKKRVTAVVLVTILAAFFTAGYIRINRKYPAPSIERTKAGQEVEIQDGVFLTVTGWEILSEEEREALYEKRGEEPFLDAELREVSVTLENRTDESIQCDLTALNLETFGYSASINSLLGSTDMEKYGSAVPQLEPGQKIETSYLFEILKYQFTDRQWKEIDSREFWLTFSSYPVKSILEL</sequence>
<organism evidence="1 2">
    <name type="scientific">Candidatus Mediterraneibacter caccavium</name>
    <dbReference type="NCBI Taxonomy" id="2838661"/>
    <lineage>
        <taxon>Bacteria</taxon>
        <taxon>Bacillati</taxon>
        <taxon>Bacillota</taxon>
        <taxon>Clostridia</taxon>
        <taxon>Lachnospirales</taxon>
        <taxon>Lachnospiraceae</taxon>
        <taxon>Mediterraneibacter</taxon>
    </lineage>
</organism>
<evidence type="ECO:0000313" key="1">
    <source>
        <dbReference type="EMBL" id="HIX48300.1"/>
    </source>
</evidence>
<comment type="caution">
    <text evidence="1">The sequence shown here is derived from an EMBL/GenBank/DDBJ whole genome shotgun (WGS) entry which is preliminary data.</text>
</comment>
<reference evidence="1" key="1">
    <citation type="journal article" date="2021" name="PeerJ">
        <title>Extensive microbial diversity within the chicken gut microbiome revealed by metagenomics and culture.</title>
        <authorList>
            <person name="Gilroy R."/>
            <person name="Ravi A."/>
            <person name="Getino M."/>
            <person name="Pursley I."/>
            <person name="Horton D.L."/>
            <person name="Alikhan N.F."/>
            <person name="Baker D."/>
            <person name="Gharbi K."/>
            <person name="Hall N."/>
            <person name="Watson M."/>
            <person name="Adriaenssens E.M."/>
            <person name="Foster-Nyarko E."/>
            <person name="Jarju S."/>
            <person name="Secka A."/>
            <person name="Antonio M."/>
            <person name="Oren A."/>
            <person name="Chaudhuri R.R."/>
            <person name="La Ragione R."/>
            <person name="Hildebrand F."/>
            <person name="Pallen M.J."/>
        </authorList>
    </citation>
    <scope>NUCLEOTIDE SEQUENCE</scope>
    <source>
        <strain evidence="1">ChiSjej5B23-15282</strain>
    </source>
</reference>
<gene>
    <name evidence="1" type="ORF">H9981_04720</name>
</gene>
<proteinExistence type="predicted"/>
<name>A0A9D1VX79_9FIRM</name>
<reference evidence="1" key="2">
    <citation type="submission" date="2021-04" db="EMBL/GenBank/DDBJ databases">
        <authorList>
            <person name="Gilroy R."/>
        </authorList>
    </citation>
    <scope>NUCLEOTIDE SEQUENCE</scope>
    <source>
        <strain evidence="1">ChiSjej5B23-15282</strain>
    </source>
</reference>
<protein>
    <recommendedName>
        <fullName evidence="3">DUF4352 domain-containing protein</fullName>
    </recommendedName>
</protein>